<feature type="compositionally biased region" description="Basic residues" evidence="1">
    <location>
        <begin position="231"/>
        <end position="244"/>
    </location>
</feature>
<evidence type="ECO:0000313" key="3">
    <source>
        <dbReference type="Proteomes" id="UP000323386"/>
    </source>
</evidence>
<evidence type="ECO:0000313" key="2">
    <source>
        <dbReference type="EMBL" id="SPO37317.1"/>
    </source>
</evidence>
<protein>
    <submittedName>
        <fullName evidence="2">Uncharacterized protein</fullName>
    </submittedName>
</protein>
<keyword evidence="3" id="KW-1185">Reference proteome</keyword>
<name>A0A5C3F0T9_9BASI</name>
<organism evidence="2 3">
    <name type="scientific">Pseudozyma flocculosa</name>
    <dbReference type="NCBI Taxonomy" id="84751"/>
    <lineage>
        <taxon>Eukaryota</taxon>
        <taxon>Fungi</taxon>
        <taxon>Dikarya</taxon>
        <taxon>Basidiomycota</taxon>
        <taxon>Ustilaginomycotina</taxon>
        <taxon>Ustilaginomycetes</taxon>
        <taxon>Ustilaginales</taxon>
        <taxon>Ustilaginaceae</taxon>
        <taxon>Pseudozyma</taxon>
    </lineage>
</organism>
<reference evidence="2 3" key="1">
    <citation type="submission" date="2018-03" db="EMBL/GenBank/DDBJ databases">
        <authorList>
            <person name="Guldener U."/>
        </authorList>
    </citation>
    <scope>NUCLEOTIDE SEQUENCE [LARGE SCALE GENOMIC DNA]</scope>
    <source>
        <strain evidence="2 3">DAOM196992</strain>
    </source>
</reference>
<sequence>MAGWLVLPDCLRSWPSCSDLLPAFASTGSYRYLPACGQGWPGSGASRDCPSLSATATTPSMGPIYQVPRRRRVGRSSVLAICPSTLGPGPRYIERRRAGRSECQQSLLLFEPSTLGRRAARAHAAPRSTWSGEKAKGQAKPRCASDAVVARDPWCARIVSSRSRLAAPLRPHRGCQAGHRLSGAAAAAWASNSRYCIGPNPQSVGRSGRRLASHAEEPGPDEGSPGYRTKAQGRPRLHRLRSRSRPWGELTGDFSHAPSPRSMVPTACLIAPWRAVLM</sequence>
<feature type="region of interest" description="Disordered" evidence="1">
    <location>
        <begin position="200"/>
        <end position="258"/>
    </location>
</feature>
<proteinExistence type="predicted"/>
<evidence type="ECO:0000256" key="1">
    <source>
        <dbReference type="SAM" id="MobiDB-lite"/>
    </source>
</evidence>
<dbReference type="Proteomes" id="UP000323386">
    <property type="component" value="Unassembled WGS sequence"/>
</dbReference>
<dbReference type="AlphaFoldDB" id="A0A5C3F0T9"/>
<dbReference type="EMBL" id="OOIP01000006">
    <property type="protein sequence ID" value="SPO37317.1"/>
    <property type="molecule type" value="Genomic_DNA"/>
</dbReference>
<accession>A0A5C3F0T9</accession>
<gene>
    <name evidence="2" type="ORF">PSFLO_02790</name>
</gene>